<dbReference type="EMBL" id="JAYMGO010000010">
    <property type="protein sequence ID" value="KAL1266201.1"/>
    <property type="molecule type" value="Genomic_DNA"/>
</dbReference>
<keyword evidence="2" id="KW-1185">Reference proteome</keyword>
<protein>
    <submittedName>
        <fullName evidence="1">Uncharacterized protein</fullName>
    </submittedName>
</protein>
<evidence type="ECO:0000313" key="2">
    <source>
        <dbReference type="Proteomes" id="UP001558613"/>
    </source>
</evidence>
<evidence type="ECO:0000313" key="1">
    <source>
        <dbReference type="EMBL" id="KAL1266201.1"/>
    </source>
</evidence>
<dbReference type="Proteomes" id="UP001558613">
    <property type="component" value="Unassembled WGS sequence"/>
</dbReference>
<proteinExistence type="predicted"/>
<accession>A0ABR3MNJ2</accession>
<sequence>MTPFGHLYIGNECWKQLEKAHKSTIRRLANGCRHGLMDRLSCETQGVGGERRDSGRRCQRELERGHERIITVMISGRKRRRPMDITVCK</sequence>
<reference evidence="1 2" key="1">
    <citation type="submission" date="2023-09" db="EMBL/GenBank/DDBJ databases">
        <authorList>
            <person name="Wang M."/>
        </authorList>
    </citation>
    <scope>NUCLEOTIDE SEQUENCE [LARGE SCALE GENOMIC DNA]</scope>
    <source>
        <strain evidence="1">GT-2023</strain>
        <tissue evidence="1">Liver</tissue>
    </source>
</reference>
<name>A0ABR3MNJ2_9TELE</name>
<organism evidence="1 2">
    <name type="scientific">Cirrhinus molitorella</name>
    <name type="common">mud carp</name>
    <dbReference type="NCBI Taxonomy" id="172907"/>
    <lineage>
        <taxon>Eukaryota</taxon>
        <taxon>Metazoa</taxon>
        <taxon>Chordata</taxon>
        <taxon>Craniata</taxon>
        <taxon>Vertebrata</taxon>
        <taxon>Euteleostomi</taxon>
        <taxon>Actinopterygii</taxon>
        <taxon>Neopterygii</taxon>
        <taxon>Teleostei</taxon>
        <taxon>Ostariophysi</taxon>
        <taxon>Cypriniformes</taxon>
        <taxon>Cyprinidae</taxon>
        <taxon>Labeoninae</taxon>
        <taxon>Labeonini</taxon>
        <taxon>Cirrhinus</taxon>
    </lineage>
</organism>
<comment type="caution">
    <text evidence="1">The sequence shown here is derived from an EMBL/GenBank/DDBJ whole genome shotgun (WGS) entry which is preliminary data.</text>
</comment>
<gene>
    <name evidence="1" type="ORF">QQF64_001876</name>
</gene>